<name>A0A4U0VS36_9PEZI</name>
<dbReference type="OrthoDB" id="411064at2759"/>
<keyword evidence="5" id="KW-1185">Reference proteome</keyword>
<protein>
    <recommendedName>
        <fullName evidence="3">Fumarylacetoacetase-like C-terminal domain-containing protein</fullName>
    </recommendedName>
</protein>
<evidence type="ECO:0000256" key="2">
    <source>
        <dbReference type="ARBA" id="ARBA00022723"/>
    </source>
</evidence>
<dbReference type="GO" id="GO:0018773">
    <property type="term" value="F:acetylpyruvate hydrolase activity"/>
    <property type="evidence" value="ECO:0007669"/>
    <property type="project" value="TreeGrafter"/>
</dbReference>
<accession>A0A4U0VS36</accession>
<comment type="caution">
    <text evidence="4">The sequence shown here is derived from an EMBL/GenBank/DDBJ whole genome shotgun (WGS) entry which is preliminary data.</text>
</comment>
<dbReference type="EMBL" id="NAJQ01001835">
    <property type="protein sequence ID" value="TKA52288.1"/>
    <property type="molecule type" value="Genomic_DNA"/>
</dbReference>
<feature type="non-terminal residue" evidence="4">
    <location>
        <position position="214"/>
    </location>
</feature>
<dbReference type="STRING" id="329884.A0A4U0VS36"/>
<organism evidence="4 5">
    <name type="scientific">Friedmanniomyces simplex</name>
    <dbReference type="NCBI Taxonomy" id="329884"/>
    <lineage>
        <taxon>Eukaryota</taxon>
        <taxon>Fungi</taxon>
        <taxon>Dikarya</taxon>
        <taxon>Ascomycota</taxon>
        <taxon>Pezizomycotina</taxon>
        <taxon>Dothideomycetes</taxon>
        <taxon>Dothideomycetidae</taxon>
        <taxon>Mycosphaerellales</taxon>
        <taxon>Teratosphaeriaceae</taxon>
        <taxon>Friedmanniomyces</taxon>
    </lineage>
</organism>
<dbReference type="AlphaFoldDB" id="A0A4U0VS36"/>
<proteinExistence type="inferred from homology"/>
<dbReference type="InterPro" id="IPR036663">
    <property type="entry name" value="Fumarylacetoacetase_C_sf"/>
</dbReference>
<reference evidence="4 5" key="1">
    <citation type="submission" date="2017-03" db="EMBL/GenBank/DDBJ databases">
        <title>Genomes of endolithic fungi from Antarctica.</title>
        <authorList>
            <person name="Coleine C."/>
            <person name="Masonjones S."/>
            <person name="Stajich J.E."/>
        </authorList>
    </citation>
    <scope>NUCLEOTIDE SEQUENCE [LARGE SCALE GENOMIC DNA]</scope>
    <source>
        <strain evidence="4 5">CCFEE 5184</strain>
    </source>
</reference>
<dbReference type="GO" id="GO:0046872">
    <property type="term" value="F:metal ion binding"/>
    <property type="evidence" value="ECO:0007669"/>
    <property type="project" value="UniProtKB-KW"/>
</dbReference>
<dbReference type="Pfam" id="PF01557">
    <property type="entry name" value="FAA_hydrolase"/>
    <property type="match status" value="1"/>
</dbReference>
<dbReference type="PANTHER" id="PTHR11820:SF7">
    <property type="entry name" value="ACYLPYRUVASE FAHD1, MITOCHONDRIAL"/>
    <property type="match status" value="1"/>
</dbReference>
<dbReference type="PANTHER" id="PTHR11820">
    <property type="entry name" value="ACYLPYRUVASE"/>
    <property type="match status" value="1"/>
</dbReference>
<sequence>MPSPPQWKSVIRFKDQDGHVLYGEPEDGSLAKAIVYEGNDLLSLTKTEKSAEVAEILAPYVPDTILCIGLNYKGHAKEAGNTITGPYATIDMPPESHAGNIDYENELCFVVSRDAKNVSVDEAPAYILGYTAGNDVSSRTWQAPDMCGGQFSYAKNFDAFCPIGPAIVSAAAVGDPQTLDIVTRRNRKAVQRSNTSDMIFSVYEILSFLSQGTT</sequence>
<dbReference type="SUPFAM" id="SSF56529">
    <property type="entry name" value="FAH"/>
    <property type="match status" value="1"/>
</dbReference>
<dbReference type="Proteomes" id="UP000309340">
    <property type="component" value="Unassembled WGS sequence"/>
</dbReference>
<gene>
    <name evidence="4" type="ORF">B0A55_11417</name>
</gene>
<comment type="similarity">
    <text evidence="1">Belongs to the FAH family.</text>
</comment>
<dbReference type="Gene3D" id="3.90.850.10">
    <property type="entry name" value="Fumarylacetoacetase-like, C-terminal domain"/>
    <property type="match status" value="1"/>
</dbReference>
<keyword evidence="2" id="KW-0479">Metal-binding</keyword>
<evidence type="ECO:0000259" key="3">
    <source>
        <dbReference type="Pfam" id="PF01557"/>
    </source>
</evidence>
<feature type="domain" description="Fumarylacetoacetase-like C-terminal" evidence="3">
    <location>
        <begin position="80"/>
        <end position="214"/>
    </location>
</feature>
<evidence type="ECO:0000313" key="5">
    <source>
        <dbReference type="Proteomes" id="UP000309340"/>
    </source>
</evidence>
<evidence type="ECO:0000256" key="1">
    <source>
        <dbReference type="ARBA" id="ARBA00010211"/>
    </source>
</evidence>
<dbReference type="InterPro" id="IPR011234">
    <property type="entry name" value="Fumarylacetoacetase-like_C"/>
</dbReference>
<evidence type="ECO:0000313" key="4">
    <source>
        <dbReference type="EMBL" id="TKA52288.1"/>
    </source>
</evidence>